<dbReference type="AlphaFoldDB" id="A0A5B8S048"/>
<dbReference type="EMBL" id="CP042344">
    <property type="protein sequence ID" value="QEA14484.1"/>
    <property type="molecule type" value="Genomic_DNA"/>
</dbReference>
<organism evidence="2 3">
    <name type="scientific">Comamonas flocculans</name>
    <dbReference type="NCBI Taxonomy" id="2597701"/>
    <lineage>
        <taxon>Bacteria</taxon>
        <taxon>Pseudomonadati</taxon>
        <taxon>Pseudomonadota</taxon>
        <taxon>Betaproteobacteria</taxon>
        <taxon>Burkholderiales</taxon>
        <taxon>Comamonadaceae</taxon>
        <taxon>Comamonas</taxon>
    </lineage>
</organism>
<keyword evidence="3" id="KW-1185">Reference proteome</keyword>
<evidence type="ECO:0000313" key="3">
    <source>
        <dbReference type="Proteomes" id="UP000321199"/>
    </source>
</evidence>
<reference evidence="2 3" key="1">
    <citation type="submission" date="2019-07" db="EMBL/GenBank/DDBJ databases">
        <title>Complete genome sequence of Comamonas sp. NLF 7-7 isolated from livestock.</title>
        <authorList>
            <person name="Kim D.H."/>
            <person name="Kim J.G."/>
        </authorList>
    </citation>
    <scope>NUCLEOTIDE SEQUENCE [LARGE SCALE GENOMIC DNA]</scope>
    <source>
        <strain evidence="2 3">NLF 7-7</strain>
    </source>
</reference>
<evidence type="ECO:0008006" key="4">
    <source>
        <dbReference type="Google" id="ProtNLM"/>
    </source>
</evidence>
<dbReference type="Proteomes" id="UP000321199">
    <property type="component" value="Chromosome"/>
</dbReference>
<protein>
    <recommendedName>
        <fullName evidence="4">Chemotaxis protein</fullName>
    </recommendedName>
</protein>
<accession>A0A5B8S048</accession>
<gene>
    <name evidence="2" type="ORF">FOZ74_05670</name>
</gene>
<feature type="region of interest" description="Disordered" evidence="1">
    <location>
        <begin position="110"/>
        <end position="148"/>
    </location>
</feature>
<evidence type="ECO:0000313" key="2">
    <source>
        <dbReference type="EMBL" id="QEA14484.1"/>
    </source>
</evidence>
<sequence length="148" mass="15731">MASTPDPSTDPVLAIPVLVAADIQDALLTSLHDLHRLQGLLDHAAGNLIQRFGDADAVLTPELTQAHPRLLALREALRNAITELQFHDMATQLVAHTGKVLEACSSQLSAEAMGSDEGEEPAVVQGVPPERPNPVTQSEMDAGSIELF</sequence>
<dbReference type="KEGG" id="cof:FOZ74_05670"/>
<name>A0A5B8S048_9BURK</name>
<dbReference type="OrthoDB" id="8559696at2"/>
<proteinExistence type="predicted"/>
<evidence type="ECO:0000256" key="1">
    <source>
        <dbReference type="SAM" id="MobiDB-lite"/>
    </source>
</evidence>
<dbReference type="RefSeq" id="WP_146914095.1">
    <property type="nucleotide sequence ID" value="NZ_CP042344.1"/>
</dbReference>